<proteinExistence type="predicted"/>
<protein>
    <submittedName>
        <fullName evidence="1">Uncharacterized protein</fullName>
    </submittedName>
</protein>
<dbReference type="EMBL" id="WIUZ02000003">
    <property type="protein sequence ID" value="KAF9789411.1"/>
    <property type="molecule type" value="Genomic_DNA"/>
</dbReference>
<evidence type="ECO:0000313" key="2">
    <source>
        <dbReference type="Proteomes" id="UP000736335"/>
    </source>
</evidence>
<sequence length="261" mass="28922">MLRRTASDGVGRGERWLFGLQSICCKPGRGGLALDEALVFADGPRSAPENGKIAGRSGNPQIGFGSVRDKHTEQHTQEICQESQKGACWVCRVLAFWGVLRVQNVGDLIDEEMVVRGHYRDMRTPGQWDEWIFRLLILDRAPQWSPPVFVDCGCRHWNALRWSFISCLPPVVLPPVVLPPRLLYRPASLLAVSEISRSRIALLHCAAICQGTIIGGRVPKTHGMLYSLRKALGLKNSLTSAKVSHLGKVDRGSFRDDVGFS</sequence>
<reference evidence="1" key="1">
    <citation type="journal article" date="2020" name="Nat. Commun.">
        <title>Large-scale genome sequencing of mycorrhizal fungi provides insights into the early evolution of symbiotic traits.</title>
        <authorList>
            <person name="Miyauchi S."/>
            <person name="Kiss E."/>
            <person name="Kuo A."/>
            <person name="Drula E."/>
            <person name="Kohler A."/>
            <person name="Sanchez-Garcia M."/>
            <person name="Morin E."/>
            <person name="Andreopoulos B."/>
            <person name="Barry K.W."/>
            <person name="Bonito G."/>
            <person name="Buee M."/>
            <person name="Carver A."/>
            <person name="Chen C."/>
            <person name="Cichocki N."/>
            <person name="Clum A."/>
            <person name="Culley D."/>
            <person name="Crous P.W."/>
            <person name="Fauchery L."/>
            <person name="Girlanda M."/>
            <person name="Hayes R.D."/>
            <person name="Keri Z."/>
            <person name="LaButti K."/>
            <person name="Lipzen A."/>
            <person name="Lombard V."/>
            <person name="Magnuson J."/>
            <person name="Maillard F."/>
            <person name="Murat C."/>
            <person name="Nolan M."/>
            <person name="Ohm R.A."/>
            <person name="Pangilinan J."/>
            <person name="Pereira M.F."/>
            <person name="Perotto S."/>
            <person name="Peter M."/>
            <person name="Pfister S."/>
            <person name="Riley R."/>
            <person name="Sitrit Y."/>
            <person name="Stielow J.B."/>
            <person name="Szollosi G."/>
            <person name="Zifcakova L."/>
            <person name="Stursova M."/>
            <person name="Spatafora J.W."/>
            <person name="Tedersoo L."/>
            <person name="Vaario L.M."/>
            <person name="Yamada A."/>
            <person name="Yan M."/>
            <person name="Wang P."/>
            <person name="Xu J."/>
            <person name="Bruns T."/>
            <person name="Baldrian P."/>
            <person name="Vilgalys R."/>
            <person name="Dunand C."/>
            <person name="Henrissat B."/>
            <person name="Grigoriev I.V."/>
            <person name="Hibbett D."/>
            <person name="Nagy L.G."/>
            <person name="Martin F.M."/>
        </authorList>
    </citation>
    <scope>NUCLEOTIDE SEQUENCE</scope>
    <source>
        <strain evidence="1">UH-Tt-Lm1</strain>
    </source>
</reference>
<reference evidence="1" key="2">
    <citation type="submission" date="2020-11" db="EMBL/GenBank/DDBJ databases">
        <authorList>
            <consortium name="DOE Joint Genome Institute"/>
            <person name="Kuo A."/>
            <person name="Miyauchi S."/>
            <person name="Kiss E."/>
            <person name="Drula E."/>
            <person name="Kohler A."/>
            <person name="Sanchez-Garcia M."/>
            <person name="Andreopoulos B."/>
            <person name="Barry K.W."/>
            <person name="Bonito G."/>
            <person name="Buee M."/>
            <person name="Carver A."/>
            <person name="Chen C."/>
            <person name="Cichocki N."/>
            <person name="Clum A."/>
            <person name="Culley D."/>
            <person name="Crous P.W."/>
            <person name="Fauchery L."/>
            <person name="Girlanda M."/>
            <person name="Hayes R."/>
            <person name="Keri Z."/>
            <person name="Labutti K."/>
            <person name="Lipzen A."/>
            <person name="Lombard V."/>
            <person name="Magnuson J."/>
            <person name="Maillard F."/>
            <person name="Morin E."/>
            <person name="Murat C."/>
            <person name="Nolan M."/>
            <person name="Ohm R."/>
            <person name="Pangilinan J."/>
            <person name="Pereira M."/>
            <person name="Perotto S."/>
            <person name="Peter M."/>
            <person name="Riley R."/>
            <person name="Sitrit Y."/>
            <person name="Stielow B."/>
            <person name="Szollosi G."/>
            <person name="Zifcakova L."/>
            <person name="Stursova M."/>
            <person name="Spatafora J.W."/>
            <person name="Tedersoo L."/>
            <person name="Vaario L.-M."/>
            <person name="Yamada A."/>
            <person name="Yan M."/>
            <person name="Wang P."/>
            <person name="Xu J."/>
            <person name="Bruns T."/>
            <person name="Baldrian P."/>
            <person name="Vilgalys R."/>
            <person name="Henrissat B."/>
            <person name="Grigoriev I.V."/>
            <person name="Hibbett D."/>
            <person name="Nagy L.G."/>
            <person name="Martin F.M."/>
        </authorList>
    </citation>
    <scope>NUCLEOTIDE SEQUENCE</scope>
    <source>
        <strain evidence="1">UH-Tt-Lm1</strain>
    </source>
</reference>
<keyword evidence="2" id="KW-1185">Reference proteome</keyword>
<dbReference type="AlphaFoldDB" id="A0A9P6HLC2"/>
<name>A0A9P6HLC2_9AGAM</name>
<accession>A0A9P6HLC2</accession>
<organism evidence="1 2">
    <name type="scientific">Thelephora terrestris</name>
    <dbReference type="NCBI Taxonomy" id="56493"/>
    <lineage>
        <taxon>Eukaryota</taxon>
        <taxon>Fungi</taxon>
        <taxon>Dikarya</taxon>
        <taxon>Basidiomycota</taxon>
        <taxon>Agaricomycotina</taxon>
        <taxon>Agaricomycetes</taxon>
        <taxon>Thelephorales</taxon>
        <taxon>Thelephoraceae</taxon>
        <taxon>Thelephora</taxon>
    </lineage>
</organism>
<comment type="caution">
    <text evidence="1">The sequence shown here is derived from an EMBL/GenBank/DDBJ whole genome shotgun (WGS) entry which is preliminary data.</text>
</comment>
<evidence type="ECO:0000313" key="1">
    <source>
        <dbReference type="EMBL" id="KAF9789411.1"/>
    </source>
</evidence>
<gene>
    <name evidence="1" type="ORF">BJ322DRAFT_1018071</name>
</gene>
<dbReference type="Proteomes" id="UP000736335">
    <property type="component" value="Unassembled WGS sequence"/>
</dbReference>